<dbReference type="EMBL" id="JAFHKK010000005">
    <property type="protein sequence ID" value="MBN2963898.1"/>
    <property type="molecule type" value="Genomic_DNA"/>
</dbReference>
<accession>A0ABS2WQK8</accession>
<gene>
    <name evidence="7" type="ORF">JWV37_03810</name>
</gene>
<evidence type="ECO:0000256" key="1">
    <source>
        <dbReference type="ARBA" id="ARBA00008276"/>
    </source>
</evidence>
<evidence type="ECO:0000256" key="6">
    <source>
        <dbReference type="ARBA" id="ARBA00022842"/>
    </source>
</evidence>
<dbReference type="PANTHER" id="PTHR11136:SF0">
    <property type="entry name" value="DIHYDROFOLATE SYNTHETASE-RELATED"/>
    <property type="match status" value="1"/>
</dbReference>
<keyword evidence="4" id="KW-0547">Nucleotide-binding</keyword>
<evidence type="ECO:0000256" key="5">
    <source>
        <dbReference type="ARBA" id="ARBA00022840"/>
    </source>
</evidence>
<dbReference type="SUPFAM" id="SSF53244">
    <property type="entry name" value="MurD-like peptide ligases, peptide-binding domain"/>
    <property type="match status" value="1"/>
</dbReference>
<keyword evidence="2" id="KW-0436">Ligase</keyword>
<evidence type="ECO:0000256" key="4">
    <source>
        <dbReference type="ARBA" id="ARBA00022741"/>
    </source>
</evidence>
<comment type="caution">
    <text evidence="7">The sequence shown here is derived from an EMBL/GenBank/DDBJ whole genome shotgun (WGS) entry which is preliminary data.</text>
</comment>
<dbReference type="Gene3D" id="3.40.1190.10">
    <property type="entry name" value="Mur-like, catalytic domain"/>
    <property type="match status" value="1"/>
</dbReference>
<reference evidence="7" key="1">
    <citation type="submission" date="2021-02" db="EMBL/GenBank/DDBJ databases">
        <title>Sulfurospirillum tamanensis sp. nov.</title>
        <authorList>
            <person name="Frolova A."/>
            <person name="Merkel A."/>
            <person name="Slobodkin A."/>
        </authorList>
    </citation>
    <scope>NUCLEOTIDE SEQUENCE</scope>
    <source>
        <strain evidence="7">T05b</strain>
    </source>
</reference>
<comment type="similarity">
    <text evidence="1">Belongs to the folylpolyglutamate synthase family.</text>
</comment>
<organism evidence="7 8">
    <name type="scientific">Sulfurospirillum tamanense</name>
    <dbReference type="NCBI Taxonomy" id="2813362"/>
    <lineage>
        <taxon>Bacteria</taxon>
        <taxon>Pseudomonadati</taxon>
        <taxon>Campylobacterota</taxon>
        <taxon>Epsilonproteobacteria</taxon>
        <taxon>Campylobacterales</taxon>
        <taxon>Sulfurospirillaceae</taxon>
        <taxon>Sulfurospirillum</taxon>
    </lineage>
</organism>
<evidence type="ECO:0000256" key="2">
    <source>
        <dbReference type="ARBA" id="ARBA00022598"/>
    </source>
</evidence>
<keyword evidence="5" id="KW-0067">ATP-binding</keyword>
<reference evidence="7" key="2">
    <citation type="submission" date="2021-02" db="EMBL/GenBank/DDBJ databases">
        <authorList>
            <person name="Merkel A.Y."/>
        </authorList>
    </citation>
    <scope>NUCLEOTIDE SEQUENCE</scope>
    <source>
        <strain evidence="7">T05b</strain>
    </source>
</reference>
<dbReference type="Gene3D" id="3.90.190.20">
    <property type="entry name" value="Mur ligase, C-terminal domain"/>
    <property type="match status" value="1"/>
</dbReference>
<dbReference type="NCBIfam" id="TIGR01499">
    <property type="entry name" value="folC"/>
    <property type="match status" value="1"/>
</dbReference>
<proteinExistence type="inferred from homology"/>
<dbReference type="InterPro" id="IPR001645">
    <property type="entry name" value="Folylpolyglutamate_synth"/>
</dbReference>
<name>A0ABS2WQK8_9BACT</name>
<dbReference type="SUPFAM" id="SSF53623">
    <property type="entry name" value="MurD-like peptide ligases, catalytic domain"/>
    <property type="match status" value="1"/>
</dbReference>
<dbReference type="InterPro" id="IPR036615">
    <property type="entry name" value="Mur_ligase_C_dom_sf"/>
</dbReference>
<sequence length="384" mass="43254">MTLEQTLAQKPLYSERIDITRMPRAYDFLKEALHVPSVVHIVGTNGKGSTGRFLALMLKQQGKKVGHYTSPHLMRFNERIWRDGKLVEDEELEALHVKLSLLLPPDMAHELSYFEYTTFLAMLAFASCEVAVLEAGLGGEWDATNVFPKTLSIITPIGMDHQAFLGETLEEIASTKLRSMSAMTVIAPKQDVRVLKIAKTLAKEKEIPLVFPEDMVSLKTETEMKAYLKAHTLPEFFTDNLKSAYACARLMGVFPEISLLPPLDLRARYEKIAPNIVLDCGHNPMAASALLGALENSHYIFIYNSYLDKDIAAILEILKPKIKELWLMPLSQKGRQTGEALVVEASKQLNIPFGAFRWDFDPQEKYVVFGSFAVVERFLEEMNA</sequence>
<evidence type="ECO:0000313" key="8">
    <source>
        <dbReference type="Proteomes" id="UP000703590"/>
    </source>
</evidence>
<dbReference type="Proteomes" id="UP000703590">
    <property type="component" value="Unassembled WGS sequence"/>
</dbReference>
<protein>
    <submittedName>
        <fullName evidence="7">Bifunctional folylpolyglutamate synthase/dihydrofolate synthase</fullName>
    </submittedName>
</protein>
<dbReference type="PANTHER" id="PTHR11136">
    <property type="entry name" value="FOLYLPOLYGLUTAMATE SYNTHASE-RELATED"/>
    <property type="match status" value="1"/>
</dbReference>
<keyword evidence="6" id="KW-0460">Magnesium</keyword>
<evidence type="ECO:0000313" key="7">
    <source>
        <dbReference type="EMBL" id="MBN2963898.1"/>
    </source>
</evidence>
<dbReference type="InterPro" id="IPR036565">
    <property type="entry name" value="Mur-like_cat_sf"/>
</dbReference>
<dbReference type="RefSeq" id="WP_205458443.1">
    <property type="nucleotide sequence ID" value="NZ_JAFHKK010000005.1"/>
</dbReference>
<keyword evidence="8" id="KW-1185">Reference proteome</keyword>
<evidence type="ECO:0000256" key="3">
    <source>
        <dbReference type="ARBA" id="ARBA00022723"/>
    </source>
</evidence>
<keyword evidence="3" id="KW-0479">Metal-binding</keyword>